<feature type="compositionally biased region" description="Acidic residues" evidence="1">
    <location>
        <begin position="288"/>
        <end position="302"/>
    </location>
</feature>
<dbReference type="RefSeq" id="XP_007417950.1">
    <property type="nucleotide sequence ID" value="XM_007417888.1"/>
</dbReference>
<sequence length="323" mass="35921">MPSSKKTNVSHRVVCQCKARECYLGSFIDAYGERQCGVEVLPSTRDAHVLADRRMQALQGISGQDLPSTSTRDQPSEDLVTFLARLHIPSMDSHSPLMASERASTYQPINTNQRITLPRPSPLPFVSGSVEINSPAREPEPTESSSNEDLSGHASDDHEIASSIYDCDQFYIFSLKAINPLLLHVALTSSILVIFDNLSFRTASWLMDVQRITIELSMTLGLLPNQSPGAISASELKIFNRIPKTLATAIDVKNEEQIHQPISTAELLQLLAEHSDPLPPKNYVKDPEDLEDDEDGEEDGPEEISLRGHLRFKMLHITLFYKS</sequence>
<evidence type="ECO:0000313" key="2">
    <source>
        <dbReference type="EMBL" id="EGF98762.1"/>
    </source>
</evidence>
<name>F4S962_MELLP</name>
<evidence type="ECO:0000313" key="3">
    <source>
        <dbReference type="Proteomes" id="UP000001072"/>
    </source>
</evidence>
<accession>F4S962</accession>
<organism evidence="3">
    <name type="scientific">Melampsora larici-populina (strain 98AG31 / pathotype 3-4-7)</name>
    <name type="common">Poplar leaf rust fungus</name>
    <dbReference type="NCBI Taxonomy" id="747676"/>
    <lineage>
        <taxon>Eukaryota</taxon>
        <taxon>Fungi</taxon>
        <taxon>Dikarya</taxon>
        <taxon>Basidiomycota</taxon>
        <taxon>Pucciniomycotina</taxon>
        <taxon>Pucciniomycetes</taxon>
        <taxon>Pucciniales</taxon>
        <taxon>Melampsoraceae</taxon>
        <taxon>Melampsora</taxon>
    </lineage>
</organism>
<dbReference type="EMBL" id="GL883169">
    <property type="protein sequence ID" value="EGF98762.1"/>
    <property type="molecule type" value="Genomic_DNA"/>
</dbReference>
<dbReference type="HOGENOM" id="CLU_860746_0_0_1"/>
<proteinExistence type="predicted"/>
<dbReference type="Proteomes" id="UP000001072">
    <property type="component" value="Unassembled WGS sequence"/>
</dbReference>
<feature type="region of interest" description="Disordered" evidence="1">
    <location>
        <begin position="277"/>
        <end position="304"/>
    </location>
</feature>
<reference evidence="3" key="1">
    <citation type="journal article" date="2011" name="Proc. Natl. Acad. Sci. U.S.A.">
        <title>Obligate biotrophy features unraveled by the genomic analysis of rust fungi.</title>
        <authorList>
            <person name="Duplessis S."/>
            <person name="Cuomo C.A."/>
            <person name="Lin Y.-C."/>
            <person name="Aerts A."/>
            <person name="Tisserant E."/>
            <person name="Veneault-Fourrey C."/>
            <person name="Joly D.L."/>
            <person name="Hacquard S."/>
            <person name="Amselem J."/>
            <person name="Cantarel B.L."/>
            <person name="Chiu R."/>
            <person name="Coutinho P.M."/>
            <person name="Feau N."/>
            <person name="Field M."/>
            <person name="Frey P."/>
            <person name="Gelhaye E."/>
            <person name="Goldberg J."/>
            <person name="Grabherr M.G."/>
            <person name="Kodira C.D."/>
            <person name="Kohler A."/>
            <person name="Kuees U."/>
            <person name="Lindquist E.A."/>
            <person name="Lucas S.M."/>
            <person name="Mago R."/>
            <person name="Mauceli E."/>
            <person name="Morin E."/>
            <person name="Murat C."/>
            <person name="Pangilinan J.L."/>
            <person name="Park R."/>
            <person name="Pearson M."/>
            <person name="Quesneville H."/>
            <person name="Rouhier N."/>
            <person name="Sakthikumar S."/>
            <person name="Salamov A.A."/>
            <person name="Schmutz J."/>
            <person name="Selles B."/>
            <person name="Shapiro H."/>
            <person name="Tanguay P."/>
            <person name="Tuskan G.A."/>
            <person name="Henrissat B."/>
            <person name="Van de Peer Y."/>
            <person name="Rouze P."/>
            <person name="Ellis J.G."/>
            <person name="Dodds P.N."/>
            <person name="Schein J.E."/>
            <person name="Zhong S."/>
            <person name="Hamelin R.C."/>
            <person name="Grigoriev I.V."/>
            <person name="Szabo L.J."/>
            <person name="Martin F."/>
        </authorList>
    </citation>
    <scope>NUCLEOTIDE SEQUENCE [LARGE SCALE GENOMIC DNA]</scope>
    <source>
        <strain evidence="3">98AG31 / pathotype 3-4-7</strain>
    </source>
</reference>
<dbReference type="InParanoid" id="F4S962"/>
<dbReference type="AlphaFoldDB" id="F4S962"/>
<dbReference type="KEGG" id="mlr:MELLADRAFT_113224"/>
<evidence type="ECO:0000256" key="1">
    <source>
        <dbReference type="SAM" id="MobiDB-lite"/>
    </source>
</evidence>
<gene>
    <name evidence="2" type="ORF">MELLADRAFT_113224</name>
</gene>
<dbReference type="VEuPathDB" id="FungiDB:MELLADRAFT_113224"/>
<protein>
    <submittedName>
        <fullName evidence="2">Uncharacterized protein</fullName>
    </submittedName>
</protein>
<feature type="region of interest" description="Disordered" evidence="1">
    <location>
        <begin position="127"/>
        <end position="155"/>
    </location>
</feature>
<keyword evidence="3" id="KW-1185">Reference proteome</keyword>
<dbReference type="GeneID" id="18924922"/>